<name>A0ABN6KF83_9LEPT</name>
<dbReference type="RefSeq" id="WP_109018799.1">
    <property type="nucleotide sequence ID" value="NZ_AP025028.1"/>
</dbReference>
<keyword evidence="2" id="KW-1185">Reference proteome</keyword>
<accession>A0ABN6KF83</accession>
<evidence type="ECO:0000313" key="1">
    <source>
        <dbReference type="EMBL" id="BDA78366.1"/>
    </source>
</evidence>
<proteinExistence type="predicted"/>
<dbReference type="EMBL" id="AP025028">
    <property type="protein sequence ID" value="BDA78366.1"/>
    <property type="molecule type" value="Genomic_DNA"/>
</dbReference>
<reference evidence="1 2" key="1">
    <citation type="submission" date="2021-08" db="EMBL/GenBank/DDBJ databases">
        <title>Complete genome sequence of Leptospira kobayashii strain E30.</title>
        <authorList>
            <person name="Nakao R."/>
            <person name="Nakamura S."/>
            <person name="Masuzawa T."/>
            <person name="Koizumi N."/>
        </authorList>
    </citation>
    <scope>NUCLEOTIDE SEQUENCE [LARGE SCALE GENOMIC DNA]</scope>
    <source>
        <strain evidence="1 2">E30</strain>
    </source>
</reference>
<protein>
    <submittedName>
        <fullName evidence="1">Uncharacterized protein</fullName>
    </submittedName>
</protein>
<organism evidence="1 2">
    <name type="scientific">Leptospira kobayashii</name>
    <dbReference type="NCBI Taxonomy" id="1917830"/>
    <lineage>
        <taxon>Bacteria</taxon>
        <taxon>Pseudomonadati</taxon>
        <taxon>Spirochaetota</taxon>
        <taxon>Spirochaetia</taxon>
        <taxon>Leptospirales</taxon>
        <taxon>Leptospiraceae</taxon>
        <taxon>Leptospira</taxon>
    </lineage>
</organism>
<gene>
    <name evidence="1" type="ORF">LPTSP3_g12960</name>
</gene>
<dbReference type="Proteomes" id="UP000245263">
    <property type="component" value="Chromosome 1"/>
</dbReference>
<sequence>MKEKNILDDPVFPELILAYQNSLRFRYSRESLNKYPEYKNIDRELIDGLVKFFIQFLYPEYEDRKKLDSAFNSLAGFIHHPAKLWGILGNLAASIFRFGKHFPQALKAGIAALHSYITAHSFEEVLLQEAKKESRLDYFLHTEEGFKKILGRISQKDADSFRKDIGKLLSLFADEILVNKIILIMEDVLIRMEKKFNIYTEEDRKGIQLGILILERGKDLFEKLNREEMLAIVQAIDEIEKDYFIEAKRSAETNP</sequence>
<evidence type="ECO:0000313" key="2">
    <source>
        <dbReference type="Proteomes" id="UP000245263"/>
    </source>
</evidence>